<keyword evidence="3" id="KW-1185">Reference proteome</keyword>
<organism evidence="2 3">
    <name type="scientific">Araneus ventricosus</name>
    <name type="common">Orbweaver spider</name>
    <name type="synonym">Epeira ventricosa</name>
    <dbReference type="NCBI Taxonomy" id="182803"/>
    <lineage>
        <taxon>Eukaryota</taxon>
        <taxon>Metazoa</taxon>
        <taxon>Ecdysozoa</taxon>
        <taxon>Arthropoda</taxon>
        <taxon>Chelicerata</taxon>
        <taxon>Arachnida</taxon>
        <taxon>Araneae</taxon>
        <taxon>Araneomorphae</taxon>
        <taxon>Entelegynae</taxon>
        <taxon>Araneoidea</taxon>
        <taxon>Araneidae</taxon>
        <taxon>Araneus</taxon>
    </lineage>
</organism>
<name>A0A4Y2PER4_ARAVE</name>
<dbReference type="EMBL" id="BGPR01010918">
    <property type="protein sequence ID" value="GBN48717.1"/>
    <property type="molecule type" value="Genomic_DNA"/>
</dbReference>
<dbReference type="AlphaFoldDB" id="A0A4Y2PER4"/>
<evidence type="ECO:0000313" key="2">
    <source>
        <dbReference type="EMBL" id="GBN48717.1"/>
    </source>
</evidence>
<feature type="region of interest" description="Disordered" evidence="1">
    <location>
        <begin position="101"/>
        <end position="122"/>
    </location>
</feature>
<sequence length="122" mass="14217">MTISKVEISKVFARSIPRNLSNVSNKNQHNLAKEYHPGSSKNCQIDPIFFNLLQQKNISHVHRIIFNMLQQTDTKQTHPMVFNLILRRHINQVIQVIFEQDQATGNEPNPTNDYQPYSVDNF</sequence>
<reference evidence="2 3" key="1">
    <citation type="journal article" date="2019" name="Sci. Rep.">
        <title>Orb-weaving spider Araneus ventricosus genome elucidates the spidroin gene catalogue.</title>
        <authorList>
            <person name="Kono N."/>
            <person name="Nakamura H."/>
            <person name="Ohtoshi R."/>
            <person name="Moran D.A.P."/>
            <person name="Shinohara A."/>
            <person name="Yoshida Y."/>
            <person name="Fujiwara M."/>
            <person name="Mori M."/>
            <person name="Tomita M."/>
            <person name="Arakawa K."/>
        </authorList>
    </citation>
    <scope>NUCLEOTIDE SEQUENCE [LARGE SCALE GENOMIC DNA]</scope>
</reference>
<dbReference type="Proteomes" id="UP000499080">
    <property type="component" value="Unassembled WGS sequence"/>
</dbReference>
<gene>
    <name evidence="2" type="ORF">AVEN_182935_1</name>
</gene>
<comment type="caution">
    <text evidence="2">The sequence shown here is derived from an EMBL/GenBank/DDBJ whole genome shotgun (WGS) entry which is preliminary data.</text>
</comment>
<protein>
    <submittedName>
        <fullName evidence="2">Uncharacterized protein</fullName>
    </submittedName>
</protein>
<accession>A0A4Y2PER4</accession>
<proteinExistence type="predicted"/>
<evidence type="ECO:0000256" key="1">
    <source>
        <dbReference type="SAM" id="MobiDB-lite"/>
    </source>
</evidence>
<evidence type="ECO:0000313" key="3">
    <source>
        <dbReference type="Proteomes" id="UP000499080"/>
    </source>
</evidence>